<dbReference type="InterPro" id="IPR007577">
    <property type="entry name" value="GlycoTrfase_DXD_sugar-bd_CS"/>
</dbReference>
<feature type="compositionally biased region" description="Polar residues" evidence="1">
    <location>
        <begin position="1"/>
        <end position="27"/>
    </location>
</feature>
<name>A0ABX7K3L7_9PSED</name>
<dbReference type="EMBL" id="CP070506">
    <property type="protein sequence ID" value="QSB41938.1"/>
    <property type="molecule type" value="Genomic_DNA"/>
</dbReference>
<evidence type="ECO:0000313" key="3">
    <source>
        <dbReference type="Proteomes" id="UP000663249"/>
    </source>
</evidence>
<sequence>MNNISNQLSATPQPSPIGDTQQAQSLSRQKRESSASPDCAASSRAAGDRALAMEYHSALLKLANRERNVTINTVAPDSTFGQWWSHLRDTLKSPEVRQWMEEQGVNPGSITLNLQTGDISFKRQRHLDPEQKQHTVGQSDRHWGAISGPVLEAARVVSAGHADTAFTPPQSDLDEPVAHWRVGRFYQEPQNLTGPAMRQRAAQIDRDQGFGKLDPVTSADLIKSRSEDSIQVQKAYLGDVHNRSLAAGQLRQLATSVKEAPHAVGPIKDELQKITLELSYDSSYQPANTGPGNSISLLKFLEDHGWDIPTDHEQLENLVTALSTPTPKAAIHGNLGGALAWPAPVDPSNQAQLMADIGTGKFGATTLTPFKSVLDYLLNSRPITPEALRNPRALIDSLVNSPRGQELGSAMASLFEARNVKGSANDWLLASLNVEIDNSAGGPADRQGQVAGYRLVSPVNTGKSAATITQELAAHLLATGKASSPEKAALQAHLLLANQAPEFLVKDIPSQVVVGTHSWVSFVTATARLEAKAPGVTATMSYVQIMLEAGTAPITDQERQVEYAAQNEAIMQWGVANGMAYPQTKAAIDSVREAFTAQIRELREVSESPLGEMPTTKAFALQALKKALPDMDPKLFEKKCIASQPSSVHFPGPYSILDLYIDGRAFQGAPDSADGWGERGRAFVKVITAGQVHIERDGQPATWVSSSAAININEIIPTLKDLPRPLERFKTSFNEYAATVKKATGAQLKMLISKLPLEDRENLEFGKITIRKEIRYDRDDLPIRVAPGVLLVQTERNGKVMTYAIDRLQGTVTRKPDQQYKEYEPRSSFMHSSPGKRFDVIRPTGQAGIEDENKASQGAPNSFASPRTQYIADALIADMELPAVERYARGATTFQTEVPTYKVLEEIALNLIPFRSAIKNFIDGKIGEGIVDLAFDIFGFAVGLGAAAKGAKAVAVGASTLSKVGRVGKIVGRAAVGALNPLGGVDDLARGVVHLGRAGYKGVKSLRGSYRSVNLLELAKKPDLAEGTYKAANSALESKTLAKFDEATHQWYAFDPRTQRAYGKALEHFAVDPPKVNDPNSLAAIASNDGIKAVSQQQGLAASGTFKVGQETVEGNVVMFQGNWHQYDPLKKRAFGPPLKDFQPKQVAANGEVRSLNSDLLGYEAKYIAPDELKPKGLQSNVYVGRSNKEYVNVDGVLYESRVADGQRVIRHAAGAGPDIPVRELGVAGWEPLSRGNRLLGGAGSAPTPWRLADSTYVVPMDDITANQNLNAHFTVNYKGVDHSVRFDSSAGAWKATNVSTGVEGTNPMYFWRSGKGKWQRGTFNELKKAKQIDAHRFQFVDVASSATIAVPKDARPLPKALHYFWAGQEIPPHLVDKMVENARKASGYKSVVHVDADNPAIFQKIKSELENKAPGMTVANLNDDEIFKELKNSELYSFFRQGPGKNLAAASDVARYPIMNKHGGIYLDTDDLIQANVGNATVMAGANDFLLNKPVVHYVNDYKTFYNTSNFATQPGNPVISDIITEMKQRFSKNKPYFAANRPIATRRPDGSIIYTPEFKAYERKIFETVGPNLFNDTLKAKRPDMYDLGFDGMTRQAKAVEGEKELVAIGPVVNVLDNARNAYASKGIVSPDLLGLQLLRAKEHYLPLFHTFNVKIGAEHSWIGA</sequence>
<accession>A0ABX7K3L7</accession>
<evidence type="ECO:0000313" key="2">
    <source>
        <dbReference type="EMBL" id="QSB41938.1"/>
    </source>
</evidence>
<reference evidence="2 3" key="1">
    <citation type="submission" date="2021-02" db="EMBL/GenBank/DDBJ databases">
        <title>Genomic and phenotypic characterization of Pseudomonas hygromyciniae, a novel bacterial species discovered from a commercially purchased antibiotic vial.</title>
        <authorList>
            <person name="Turner T.L."/>
            <person name="Mitra S.D."/>
            <person name="Kochan T.J."/>
            <person name="Pincus N.B."/>
            <person name="Lebrun-Corbin M."/>
            <person name="Cheung B."/>
            <person name="Gatesy S.W."/>
            <person name="Afzal T."/>
            <person name="Ozer E.A."/>
            <person name="Hauser A.R."/>
        </authorList>
    </citation>
    <scope>NUCLEOTIDE SEQUENCE [LARGE SCALE GENOMIC DNA]</scope>
    <source>
        <strain evidence="2 3">SDM007</strain>
    </source>
</reference>
<dbReference type="Pfam" id="PF04488">
    <property type="entry name" value="Gly_transf_sug"/>
    <property type="match status" value="1"/>
</dbReference>
<feature type="region of interest" description="Disordered" evidence="1">
    <location>
        <begin position="1"/>
        <end position="42"/>
    </location>
</feature>
<evidence type="ECO:0008006" key="4">
    <source>
        <dbReference type="Google" id="ProtNLM"/>
    </source>
</evidence>
<dbReference type="InterPro" id="IPR029044">
    <property type="entry name" value="Nucleotide-diphossugar_trans"/>
</dbReference>
<dbReference type="SUPFAM" id="SSF53448">
    <property type="entry name" value="Nucleotide-diphospho-sugar transferases"/>
    <property type="match status" value="1"/>
</dbReference>
<gene>
    <name evidence="2" type="ORF">JTY93_11655</name>
</gene>
<dbReference type="Gene3D" id="3.90.550.20">
    <property type="match status" value="1"/>
</dbReference>
<evidence type="ECO:0000256" key="1">
    <source>
        <dbReference type="SAM" id="MobiDB-lite"/>
    </source>
</evidence>
<proteinExistence type="predicted"/>
<protein>
    <recommendedName>
        <fullName evidence="4">Sugar-binding protein</fullName>
    </recommendedName>
</protein>
<dbReference type="RefSeq" id="WP_205476442.1">
    <property type="nucleotide sequence ID" value="NZ_CP070506.1"/>
</dbReference>
<dbReference type="Proteomes" id="UP000663249">
    <property type="component" value="Chromosome"/>
</dbReference>
<organism evidence="2 3">
    <name type="scientific">Pseudomonas hygromyciniae</name>
    <dbReference type="NCBI Taxonomy" id="2812000"/>
    <lineage>
        <taxon>Bacteria</taxon>
        <taxon>Pseudomonadati</taxon>
        <taxon>Pseudomonadota</taxon>
        <taxon>Gammaproteobacteria</taxon>
        <taxon>Pseudomonadales</taxon>
        <taxon>Pseudomonadaceae</taxon>
        <taxon>Pseudomonas</taxon>
    </lineage>
</organism>
<keyword evidence="3" id="KW-1185">Reference proteome</keyword>